<evidence type="ECO:0000256" key="6">
    <source>
        <dbReference type="PROSITE-ProRule" id="PRU01240"/>
    </source>
</evidence>
<dbReference type="PROSITE" id="PS51892">
    <property type="entry name" value="SUBTILASE"/>
    <property type="match status" value="1"/>
</dbReference>
<evidence type="ECO:0000259" key="8">
    <source>
        <dbReference type="Pfam" id="PF00082"/>
    </source>
</evidence>
<keyword evidence="3" id="KW-0720">Serine protease</keyword>
<feature type="compositionally biased region" description="Polar residues" evidence="7">
    <location>
        <begin position="552"/>
        <end position="563"/>
    </location>
</feature>
<dbReference type="SUPFAM" id="SSF52743">
    <property type="entry name" value="Subtilisin-like"/>
    <property type="match status" value="1"/>
</dbReference>
<evidence type="ECO:0000256" key="2">
    <source>
        <dbReference type="ARBA" id="ARBA00022801"/>
    </source>
</evidence>
<dbReference type="PROSITE" id="PS00137">
    <property type="entry name" value="SUBTILASE_HIS"/>
    <property type="match status" value="1"/>
</dbReference>
<accession>A0ABD3QXK4</accession>
<keyword evidence="2" id="KW-0378">Hydrolase</keyword>
<name>A0ABD3QXK4_9STRA</name>
<feature type="domain" description="Peptidase S8/S53" evidence="8">
    <location>
        <begin position="188"/>
        <end position="433"/>
    </location>
</feature>
<evidence type="ECO:0000256" key="4">
    <source>
        <dbReference type="ARBA" id="ARBA00023529"/>
    </source>
</evidence>
<evidence type="ECO:0000256" key="1">
    <source>
        <dbReference type="ARBA" id="ARBA00022670"/>
    </source>
</evidence>
<sequence>MNALEIKLNPGQTLEELQNLYPGAQVSPLFTLPRERLIELNSAEEGLPDLTLWYNVNFPIASLVEQTEEEIAASLESLDSINYVDIITNALPAQVGSIPRNTHTEKNNRRLGVTPNFVPNQGYLQMNSQTNNGIDAEYSWTFDGGNGEGITIYDVEWGWDQLHEDLEVAHDVMLLLDEGDVAVLPPGFDNHHGTAVTGEMVGTSNNVGIKGISYGAKLGLAPTETRNLEFRPGNAIMLAVNDAKPGDVILLEIHVLVCGNPVPSDGSTDGFGPVEHYQSVFEATKVATANGITVVEAAGNGNTDLDAPSCQGKYDRSVRDSGAVMVGAGGSGVKCRGGWGGAPREKLDFSTFGSRLDIHGWGECIWSTGTGDGYKDPDARGNENRWYTRTFSGTSGASPFIASAAANIQGIAMKKFGAPLKPAELRQLLTATGLPQRGDVSKKIGPLVNLRKAIDTLLADSPTKEPSAQPMSTSTLSPTVKPTSTSRSPTAKPTASPTRASMSPTAKPTASPTSTSTMSPTAKPTGSPTHPPTSSTSTNPTAISTIPLTKRPTANPTVFPTNAPTTISPTIKPTSNPTHPLTTTTTHKPTAIPSNTIMSPAFKPTAIPTNPTMSPTSKPTAIPTNATMSPTTMAAAIPIVPSKSGKASAMPFLFFKSGKVGKSQKSDKALGESI</sequence>
<keyword evidence="10" id="KW-1185">Reference proteome</keyword>
<organism evidence="9 10">
    <name type="scientific">Cyclotella cryptica</name>
    <dbReference type="NCBI Taxonomy" id="29204"/>
    <lineage>
        <taxon>Eukaryota</taxon>
        <taxon>Sar</taxon>
        <taxon>Stramenopiles</taxon>
        <taxon>Ochrophyta</taxon>
        <taxon>Bacillariophyta</taxon>
        <taxon>Coscinodiscophyceae</taxon>
        <taxon>Thalassiosirophycidae</taxon>
        <taxon>Stephanodiscales</taxon>
        <taxon>Stephanodiscaceae</taxon>
        <taxon>Cyclotella</taxon>
    </lineage>
</organism>
<dbReference type="PRINTS" id="PR00723">
    <property type="entry name" value="SUBTILISIN"/>
</dbReference>
<dbReference type="AlphaFoldDB" id="A0ABD3QXK4"/>
<dbReference type="EC" id="3.4.21.62" evidence="5"/>
<dbReference type="InterPro" id="IPR000209">
    <property type="entry name" value="Peptidase_S8/S53_dom"/>
</dbReference>
<dbReference type="GO" id="GO:0006508">
    <property type="term" value="P:proteolysis"/>
    <property type="evidence" value="ECO:0007669"/>
    <property type="project" value="UniProtKB-KW"/>
</dbReference>
<evidence type="ECO:0000256" key="5">
    <source>
        <dbReference type="ARBA" id="ARBA00023619"/>
    </source>
</evidence>
<comment type="caution">
    <text evidence="6">Lacks conserved residue(s) required for the propagation of feature annotation.</text>
</comment>
<dbReference type="GO" id="GO:0004252">
    <property type="term" value="F:serine-type endopeptidase activity"/>
    <property type="evidence" value="ECO:0007669"/>
    <property type="project" value="UniProtKB-EC"/>
</dbReference>
<dbReference type="InterPro" id="IPR015500">
    <property type="entry name" value="Peptidase_S8_subtilisin-rel"/>
</dbReference>
<comment type="caution">
    <text evidence="9">The sequence shown here is derived from an EMBL/GenBank/DDBJ whole genome shotgun (WGS) entry which is preliminary data.</text>
</comment>
<dbReference type="Gene3D" id="3.40.50.200">
    <property type="entry name" value="Peptidase S8/S53 domain"/>
    <property type="match status" value="1"/>
</dbReference>
<reference evidence="9 10" key="1">
    <citation type="journal article" date="2020" name="G3 (Bethesda)">
        <title>Improved Reference Genome for Cyclotella cryptica CCMP332, a Model for Cell Wall Morphogenesis, Salinity Adaptation, and Lipid Production in Diatoms (Bacillariophyta).</title>
        <authorList>
            <person name="Roberts W.R."/>
            <person name="Downey K.M."/>
            <person name="Ruck E.C."/>
            <person name="Traller J.C."/>
            <person name="Alverson A.J."/>
        </authorList>
    </citation>
    <scope>NUCLEOTIDE SEQUENCE [LARGE SCALE GENOMIC DNA]</scope>
    <source>
        <strain evidence="9 10">CCMP332</strain>
    </source>
</reference>
<dbReference type="Proteomes" id="UP001516023">
    <property type="component" value="Unassembled WGS sequence"/>
</dbReference>
<gene>
    <name evidence="9" type="ORF">HJC23_003275</name>
</gene>
<dbReference type="Pfam" id="PF00082">
    <property type="entry name" value="Peptidase_S8"/>
    <property type="match status" value="1"/>
</dbReference>
<feature type="compositionally biased region" description="Polar residues" evidence="7">
    <location>
        <begin position="464"/>
        <end position="499"/>
    </location>
</feature>
<keyword evidence="1" id="KW-0645">Protease</keyword>
<dbReference type="InterPro" id="IPR022398">
    <property type="entry name" value="Peptidase_S8_His-AS"/>
</dbReference>
<feature type="compositionally biased region" description="Low complexity" evidence="7">
    <location>
        <begin position="500"/>
        <end position="545"/>
    </location>
</feature>
<dbReference type="EMBL" id="JABMIG020000004">
    <property type="protein sequence ID" value="KAL3805047.1"/>
    <property type="molecule type" value="Genomic_DNA"/>
</dbReference>
<evidence type="ECO:0000313" key="10">
    <source>
        <dbReference type="Proteomes" id="UP001516023"/>
    </source>
</evidence>
<feature type="region of interest" description="Disordered" evidence="7">
    <location>
        <begin position="459"/>
        <end position="595"/>
    </location>
</feature>
<evidence type="ECO:0000256" key="3">
    <source>
        <dbReference type="ARBA" id="ARBA00022825"/>
    </source>
</evidence>
<evidence type="ECO:0000256" key="7">
    <source>
        <dbReference type="SAM" id="MobiDB-lite"/>
    </source>
</evidence>
<proteinExistence type="inferred from homology"/>
<evidence type="ECO:0000313" key="9">
    <source>
        <dbReference type="EMBL" id="KAL3805047.1"/>
    </source>
</evidence>
<feature type="compositionally biased region" description="Low complexity" evidence="7">
    <location>
        <begin position="564"/>
        <end position="590"/>
    </location>
</feature>
<dbReference type="InterPro" id="IPR036852">
    <property type="entry name" value="Peptidase_S8/S53_dom_sf"/>
</dbReference>
<protein>
    <recommendedName>
        <fullName evidence="5">subtilisin</fullName>
        <ecNumber evidence="5">3.4.21.62</ecNumber>
    </recommendedName>
</protein>
<comment type="similarity">
    <text evidence="6">Belongs to the peptidase S8 family.</text>
</comment>
<comment type="catalytic activity">
    <reaction evidence="4">
        <text>Hydrolysis of proteins with broad specificity for peptide bonds, and a preference for a large uncharged residue in P1. Hydrolyzes peptide amides.</text>
        <dbReference type="EC" id="3.4.21.62"/>
    </reaction>
</comment>